<dbReference type="AlphaFoldDB" id="A0A2C6LD28"/>
<name>A0A2C6LD28_9APIC</name>
<dbReference type="RefSeq" id="XP_067927126.1">
    <property type="nucleotide sequence ID" value="XM_068060907.1"/>
</dbReference>
<protein>
    <submittedName>
        <fullName evidence="2">Uncharacterized protein</fullName>
    </submittedName>
</protein>
<reference evidence="2 3" key="1">
    <citation type="journal article" date="2017" name="Int. J. Parasitol.">
        <title>The genome of the protozoan parasite Cystoisospora suis and a reverse vaccinology approach to identify vaccine candidates.</title>
        <authorList>
            <person name="Palmieri N."/>
            <person name="Shrestha A."/>
            <person name="Ruttkowski B."/>
            <person name="Beck T."/>
            <person name="Vogl C."/>
            <person name="Tomley F."/>
            <person name="Blake D.P."/>
            <person name="Joachim A."/>
        </authorList>
    </citation>
    <scope>NUCLEOTIDE SEQUENCE [LARGE SCALE GENOMIC DNA]</scope>
    <source>
        <strain evidence="2 3">Wien I</strain>
    </source>
</reference>
<evidence type="ECO:0000256" key="1">
    <source>
        <dbReference type="SAM" id="MobiDB-lite"/>
    </source>
</evidence>
<accession>A0A2C6LD28</accession>
<keyword evidence="3" id="KW-1185">Reference proteome</keyword>
<dbReference type="EMBL" id="MIGC01000262">
    <property type="protein sequence ID" value="PHJ25479.1"/>
    <property type="molecule type" value="Genomic_DNA"/>
</dbReference>
<feature type="region of interest" description="Disordered" evidence="1">
    <location>
        <begin position="52"/>
        <end position="109"/>
    </location>
</feature>
<dbReference type="VEuPathDB" id="ToxoDB:CSUI_000676"/>
<proteinExistence type="predicted"/>
<comment type="caution">
    <text evidence="2">The sequence shown here is derived from an EMBL/GenBank/DDBJ whole genome shotgun (WGS) entry which is preliminary data.</text>
</comment>
<dbReference type="GeneID" id="94424118"/>
<evidence type="ECO:0000313" key="2">
    <source>
        <dbReference type="EMBL" id="PHJ25479.1"/>
    </source>
</evidence>
<feature type="region of interest" description="Disordered" evidence="1">
    <location>
        <begin position="346"/>
        <end position="385"/>
    </location>
</feature>
<evidence type="ECO:0000313" key="3">
    <source>
        <dbReference type="Proteomes" id="UP000221165"/>
    </source>
</evidence>
<feature type="region of interest" description="Disordered" evidence="1">
    <location>
        <begin position="445"/>
        <end position="483"/>
    </location>
</feature>
<sequence length="509" mass="55106">MRVIVPGPLHQGVSGSSAFLVAFYDSSRHALGLVCLPPQLRCLPLARCSLQSLSSRPPSHSRSYQLGRAPRATNRGRPESPQSSRGRLGSRGLEQSPSAGRRSIPVPVTSVEETKDFRSEDFGAGAQTCVPAPLPVSPFLRGAGIADLRRPPRDYCQKIYHPLECFADSNKSLGPRHAVHTRDEAVIPGVNAPTRQGGCHVGIDMSSPPGGELVASPGTECDLLDVALRRALEAASLPGTCPAHEGPPTALLWISCYLASHSRSGRESNQLPSLRSSAREYLVSVSGREGCLYAWRLGKESDATKEQPTLPATMHDAQKREVSSSAVASYARDAPACLTERNWLSSRRKDQTDEDSGLGHLLSRHDWEPSFPAGDDARAKRTEMSMQSLEKVNDHMPRDFLVPALPVKSCGFQEPLGHDNDYTRSSTPNHPRGLAQKQNSAAFIGQDRGWGESGPLSRLPAHPEPGHGQAKRGATTKAATSSRFQYQTRVNEDCFEAEVVLRGTVNNVD</sequence>
<gene>
    <name evidence="2" type="ORF">CSUI_000676</name>
</gene>
<feature type="compositionally biased region" description="Low complexity" evidence="1">
    <location>
        <begin position="52"/>
        <end position="63"/>
    </location>
</feature>
<organism evidence="2 3">
    <name type="scientific">Cystoisospora suis</name>
    <dbReference type="NCBI Taxonomy" id="483139"/>
    <lineage>
        <taxon>Eukaryota</taxon>
        <taxon>Sar</taxon>
        <taxon>Alveolata</taxon>
        <taxon>Apicomplexa</taxon>
        <taxon>Conoidasida</taxon>
        <taxon>Coccidia</taxon>
        <taxon>Eucoccidiorida</taxon>
        <taxon>Eimeriorina</taxon>
        <taxon>Sarcocystidae</taxon>
        <taxon>Cystoisospora</taxon>
    </lineage>
</organism>
<dbReference type="Proteomes" id="UP000221165">
    <property type="component" value="Unassembled WGS sequence"/>
</dbReference>
<dbReference type="OrthoDB" id="345815at2759"/>